<dbReference type="AlphaFoldDB" id="A0A6J4UI12"/>
<evidence type="ECO:0000313" key="1">
    <source>
        <dbReference type="EMBL" id="CAA9549385.1"/>
    </source>
</evidence>
<accession>A0A6J4UI12</accession>
<sequence length="84" mass="8965">MTGAVRGGVLVELGKGKYRALPVPIGIHERSQTEDAREVTPVAGHEGEIVGQGACAHEVVGVREEPALPLEKGPHPSERCHRRV</sequence>
<dbReference type="EMBL" id="CADCWL010000029">
    <property type="protein sequence ID" value="CAA9549385.1"/>
    <property type="molecule type" value="Genomic_DNA"/>
</dbReference>
<proteinExistence type="predicted"/>
<organism evidence="1">
    <name type="scientific">uncultured Thermomicrobiales bacterium</name>
    <dbReference type="NCBI Taxonomy" id="1645740"/>
    <lineage>
        <taxon>Bacteria</taxon>
        <taxon>Pseudomonadati</taxon>
        <taxon>Thermomicrobiota</taxon>
        <taxon>Thermomicrobia</taxon>
        <taxon>Thermomicrobiales</taxon>
        <taxon>environmental samples</taxon>
    </lineage>
</organism>
<reference evidence="1" key="1">
    <citation type="submission" date="2020-02" db="EMBL/GenBank/DDBJ databases">
        <authorList>
            <person name="Meier V. D."/>
        </authorList>
    </citation>
    <scope>NUCLEOTIDE SEQUENCE</scope>
    <source>
        <strain evidence="1">AVDCRST_MAG19</strain>
    </source>
</reference>
<name>A0A6J4UI12_9BACT</name>
<protein>
    <submittedName>
        <fullName evidence="1">Uncharacterized protein</fullName>
    </submittedName>
</protein>
<gene>
    <name evidence="1" type="ORF">AVDCRST_MAG19-662</name>
</gene>